<evidence type="ECO:0000313" key="2">
    <source>
        <dbReference type="EMBL" id="SEC20040.1"/>
    </source>
</evidence>
<dbReference type="AlphaFoldDB" id="A0A1H4QK94"/>
<dbReference type="EMBL" id="FNRT01000002">
    <property type="protein sequence ID" value="SEC20040.1"/>
    <property type="molecule type" value="Genomic_DNA"/>
</dbReference>
<dbReference type="Proteomes" id="UP000198742">
    <property type="component" value="Unassembled WGS sequence"/>
</dbReference>
<gene>
    <name evidence="2" type="ORF">SAMN04489844_1864</name>
</gene>
<dbReference type="InterPro" id="IPR011049">
    <property type="entry name" value="Serralysin-like_metalloprot_C"/>
</dbReference>
<dbReference type="InterPro" id="IPR001343">
    <property type="entry name" value="Hemolysn_Ca-bd"/>
</dbReference>
<dbReference type="GO" id="GO:0005509">
    <property type="term" value="F:calcium ion binding"/>
    <property type="evidence" value="ECO:0007669"/>
    <property type="project" value="InterPro"/>
</dbReference>
<reference evidence="3" key="1">
    <citation type="submission" date="2016-10" db="EMBL/GenBank/DDBJ databases">
        <authorList>
            <person name="Varghese N."/>
            <person name="Submissions S."/>
        </authorList>
    </citation>
    <scope>NUCLEOTIDE SEQUENCE [LARGE SCALE GENOMIC DNA]</scope>
    <source>
        <strain evidence="3">DSM 22017</strain>
    </source>
</reference>
<name>A0A1H4QK94_9ACTN</name>
<organism evidence="2 3">
    <name type="scientific">Nocardioides exalbidus</name>
    <dbReference type="NCBI Taxonomy" id="402596"/>
    <lineage>
        <taxon>Bacteria</taxon>
        <taxon>Bacillati</taxon>
        <taxon>Actinomycetota</taxon>
        <taxon>Actinomycetes</taxon>
        <taxon>Propionibacteriales</taxon>
        <taxon>Nocardioidaceae</taxon>
        <taxon>Nocardioides</taxon>
    </lineage>
</organism>
<dbReference type="RefSeq" id="WP_090968857.1">
    <property type="nucleotide sequence ID" value="NZ_FNRT01000002.1"/>
</dbReference>
<sequence length="426" mass="43425">MRPTIPLLITAALVVGTAVSMAPASAAAATCRGVPATIEASGVLRVDGTEGDDVIVAHDVSGVRALGGDDLVCVIGSVVGVVDAGTGNDVVDATGRTGRTTTFLGEGDDTFLGSAAVDEVHAGTQGRVDTGRDVVDAGPAGADQDFVVSGRTGLPNPDEVVGRLVWLDWAGDPTPTSRAEGGTGSTFALGTGPATRLAIDVPARTLTTSGSGAALTVRGFSTFSVRASRDLERFTFRGSNRDEALLVPPGGRTVLRAAMGGGDDTMQVGTYAKGSWFRGGHGRDRVYVQSSARLDLDLRQGVLTKRSGRKVVTHEVTGFEDAAVGAPTVRLTGTHGSNALEVDACRATVQSLGGRDTTSALPSTGSGSPCVGGRQMRFFGGHGDDRMFGSSGNDLLVGGPGRDQAVGGGGRDTCGAEIRRECEVRR</sequence>
<dbReference type="STRING" id="402596.SAMN04489844_1864"/>
<evidence type="ECO:0000313" key="3">
    <source>
        <dbReference type="Proteomes" id="UP000198742"/>
    </source>
</evidence>
<evidence type="ECO:0008006" key="4">
    <source>
        <dbReference type="Google" id="ProtNLM"/>
    </source>
</evidence>
<keyword evidence="1" id="KW-0732">Signal</keyword>
<feature type="signal peptide" evidence="1">
    <location>
        <begin position="1"/>
        <end position="26"/>
    </location>
</feature>
<evidence type="ECO:0000256" key="1">
    <source>
        <dbReference type="SAM" id="SignalP"/>
    </source>
</evidence>
<dbReference type="Pfam" id="PF00353">
    <property type="entry name" value="HemolysinCabind"/>
    <property type="match status" value="1"/>
</dbReference>
<feature type="chain" id="PRO_5039207586" description="Hemolysin-type calcium-binding repeat-containing protein" evidence="1">
    <location>
        <begin position="27"/>
        <end position="426"/>
    </location>
</feature>
<protein>
    <recommendedName>
        <fullName evidence="4">Hemolysin-type calcium-binding repeat-containing protein</fullName>
    </recommendedName>
</protein>
<dbReference type="PRINTS" id="PR00313">
    <property type="entry name" value="CABNDNGRPT"/>
</dbReference>
<dbReference type="Gene3D" id="2.160.20.160">
    <property type="match status" value="1"/>
</dbReference>
<accession>A0A1H4QK94</accession>
<proteinExistence type="predicted"/>
<keyword evidence="3" id="KW-1185">Reference proteome</keyword>
<dbReference type="Gene3D" id="2.150.10.10">
    <property type="entry name" value="Serralysin-like metalloprotease, C-terminal"/>
    <property type="match status" value="1"/>
</dbReference>
<dbReference type="SUPFAM" id="SSF51120">
    <property type="entry name" value="beta-Roll"/>
    <property type="match status" value="2"/>
</dbReference>